<reference evidence="1 2" key="1">
    <citation type="submission" date="2018-10" db="EMBL/GenBank/DDBJ databases">
        <title>Genomic Encyclopedia of Archaeal and Bacterial Type Strains, Phase II (KMG-II): from individual species to whole genera.</title>
        <authorList>
            <person name="Goeker M."/>
        </authorList>
    </citation>
    <scope>NUCLEOTIDE SEQUENCE [LARGE SCALE GENOMIC DNA]</scope>
    <source>
        <strain evidence="1 2">DSM 29317</strain>
    </source>
</reference>
<dbReference type="SUPFAM" id="SSF48452">
    <property type="entry name" value="TPR-like"/>
    <property type="match status" value="1"/>
</dbReference>
<accession>A0A497ZNB6</accession>
<keyword evidence="2" id="KW-1185">Reference proteome</keyword>
<evidence type="ECO:0008006" key="3">
    <source>
        <dbReference type="Google" id="ProtNLM"/>
    </source>
</evidence>
<evidence type="ECO:0000313" key="2">
    <source>
        <dbReference type="Proteomes" id="UP000271700"/>
    </source>
</evidence>
<organism evidence="1 2">
    <name type="scientific">Ruegeria conchae</name>
    <dbReference type="NCBI Taxonomy" id="981384"/>
    <lineage>
        <taxon>Bacteria</taxon>
        <taxon>Pseudomonadati</taxon>
        <taxon>Pseudomonadota</taxon>
        <taxon>Alphaproteobacteria</taxon>
        <taxon>Rhodobacterales</taxon>
        <taxon>Roseobacteraceae</taxon>
        <taxon>Ruegeria</taxon>
    </lineage>
</organism>
<sequence length="83" mass="9353">MMAGDQQLALEAISDATEMRPYCRHFWLVKAWILRKSRMHSKAEAAAERAETLSEKADILAQNLHLPDPIREDIALPGDPIQA</sequence>
<dbReference type="RefSeq" id="WP_010442266.1">
    <property type="nucleotide sequence ID" value="NZ_RCCT01000003.1"/>
</dbReference>
<protein>
    <recommendedName>
        <fullName evidence="3">Tetratricopeptide repeat protein</fullName>
    </recommendedName>
</protein>
<dbReference type="InterPro" id="IPR011990">
    <property type="entry name" value="TPR-like_helical_dom_sf"/>
</dbReference>
<dbReference type="Proteomes" id="UP000271700">
    <property type="component" value="Unassembled WGS sequence"/>
</dbReference>
<dbReference type="AlphaFoldDB" id="A0A497ZNB6"/>
<evidence type="ECO:0000313" key="1">
    <source>
        <dbReference type="EMBL" id="RLK07294.1"/>
    </source>
</evidence>
<dbReference type="EMBL" id="RCCT01000003">
    <property type="protein sequence ID" value="RLK07294.1"/>
    <property type="molecule type" value="Genomic_DNA"/>
</dbReference>
<proteinExistence type="predicted"/>
<comment type="caution">
    <text evidence="1">The sequence shown here is derived from an EMBL/GenBank/DDBJ whole genome shotgun (WGS) entry which is preliminary data.</text>
</comment>
<gene>
    <name evidence="1" type="ORF">CLV75_2411</name>
</gene>
<name>A0A497ZNB6_9RHOB</name>